<feature type="chain" id="PRO_5038585679" description="Lipoprotein" evidence="1">
    <location>
        <begin position="26"/>
        <end position="151"/>
    </location>
</feature>
<dbReference type="Proteomes" id="UP001164819">
    <property type="component" value="Chromosome"/>
</dbReference>
<accession>A0A9E9NST0</accession>
<keyword evidence="1" id="KW-0732">Signal</keyword>
<evidence type="ECO:0000256" key="1">
    <source>
        <dbReference type="SAM" id="SignalP"/>
    </source>
</evidence>
<dbReference type="PROSITE" id="PS51257">
    <property type="entry name" value="PROKAR_LIPOPROTEIN"/>
    <property type="match status" value="1"/>
</dbReference>
<name>A0A9E9NST0_9BURK</name>
<dbReference type="EMBL" id="CP098251">
    <property type="protein sequence ID" value="WAV90750.1"/>
    <property type="molecule type" value="Genomic_DNA"/>
</dbReference>
<feature type="signal peptide" evidence="1">
    <location>
        <begin position="1"/>
        <end position="25"/>
    </location>
</feature>
<organism evidence="2">
    <name type="scientific">Oxalobacter aliiformigenes</name>
    <dbReference type="NCBI Taxonomy" id="2946593"/>
    <lineage>
        <taxon>Bacteria</taxon>
        <taxon>Pseudomonadati</taxon>
        <taxon>Pseudomonadota</taxon>
        <taxon>Betaproteobacteria</taxon>
        <taxon>Burkholderiales</taxon>
        <taxon>Oxalobacteraceae</taxon>
        <taxon>Oxalobacter</taxon>
    </lineage>
</organism>
<dbReference type="AlphaFoldDB" id="A0A9E9NST0"/>
<protein>
    <recommendedName>
        <fullName evidence="3">Lipoprotein</fullName>
    </recommendedName>
</protein>
<evidence type="ECO:0000313" key="2">
    <source>
        <dbReference type="EMBL" id="WAV90750.1"/>
    </source>
</evidence>
<sequence length="151" mass="16791">MRRFSKGIILLSFFLLAACSKPRQIAVNGAPLHEPSKTAILQEGSLFFRGLDGKHLDLSDTPNPYDNVVFVVTAGKHVIGAMNIQGGHIVMPEDLRCYKIEADLQPGMEYMIAEDKERHLAYVKRKDNGVRIATAKPFETQVAYSGGCNWK</sequence>
<proteinExistence type="predicted"/>
<evidence type="ECO:0008006" key="3">
    <source>
        <dbReference type="Google" id="ProtNLM"/>
    </source>
</evidence>
<gene>
    <name evidence="2" type="ORF">NB646_07825</name>
</gene>
<dbReference type="RefSeq" id="WP_269315717.1">
    <property type="nucleotide sequence ID" value="NZ_CP098251.1"/>
</dbReference>
<reference evidence="2" key="1">
    <citation type="journal article" date="2022" name="Front. Microbiol.">
        <title>New perspectives on an old grouping: The genomic and phenotypic variability of Oxalobacter formigenes and the implications for calcium oxalate stone prevention.</title>
        <authorList>
            <person name="Chmiel J.A."/>
            <person name="Carr C."/>
            <person name="Stuivenberg G.A."/>
            <person name="Venema R."/>
            <person name="Chanyi R.M."/>
            <person name="Al K.F."/>
            <person name="Giguere D."/>
            <person name="Say H."/>
            <person name="Akouris P.P."/>
            <person name="Dominguez Romero S.A."/>
            <person name="Kwong A."/>
            <person name="Tai V."/>
            <person name="Koval S.F."/>
            <person name="Razvi H."/>
            <person name="Bjazevic J."/>
            <person name="Burton J.P."/>
        </authorList>
    </citation>
    <scope>NUCLEOTIDE SEQUENCE</scope>
    <source>
        <strain evidence="2">OxK</strain>
    </source>
</reference>